<evidence type="ECO:0008006" key="3">
    <source>
        <dbReference type="Google" id="ProtNLM"/>
    </source>
</evidence>
<evidence type="ECO:0000313" key="2">
    <source>
        <dbReference type="Proteomes" id="UP000008229"/>
    </source>
</evidence>
<keyword evidence="2" id="KW-1185">Reference proteome</keyword>
<dbReference type="Pfam" id="PF04237">
    <property type="entry name" value="YjbR"/>
    <property type="match status" value="1"/>
</dbReference>
<dbReference type="OrthoDB" id="3194910at2"/>
<dbReference type="EMBL" id="CP001854">
    <property type="protein sequence ID" value="ADB51738.1"/>
    <property type="molecule type" value="Genomic_DNA"/>
</dbReference>
<dbReference type="HOGENOM" id="CLU_105851_1_1_11"/>
<dbReference type="STRING" id="469383.Cwoe_3320"/>
<name>D3FF21_CONWI</name>
<reference evidence="2" key="2">
    <citation type="submission" date="2010-01" db="EMBL/GenBank/DDBJ databases">
        <title>The complete genome of Conexibacter woesei DSM 14684.</title>
        <authorList>
            <consortium name="US DOE Joint Genome Institute (JGI-PGF)"/>
            <person name="Lucas S."/>
            <person name="Copeland A."/>
            <person name="Lapidus A."/>
            <person name="Glavina del Rio T."/>
            <person name="Dalin E."/>
            <person name="Tice H."/>
            <person name="Bruce D."/>
            <person name="Goodwin L."/>
            <person name="Pitluck S."/>
            <person name="Kyrpides N."/>
            <person name="Mavromatis K."/>
            <person name="Ivanova N."/>
            <person name="Mikhailova N."/>
            <person name="Chertkov O."/>
            <person name="Brettin T."/>
            <person name="Detter J.C."/>
            <person name="Han C."/>
            <person name="Larimer F."/>
            <person name="Land M."/>
            <person name="Hauser L."/>
            <person name="Markowitz V."/>
            <person name="Cheng J.-F."/>
            <person name="Hugenholtz P."/>
            <person name="Woyke T."/>
            <person name="Wu D."/>
            <person name="Pukall R."/>
            <person name="Steenblock K."/>
            <person name="Schneider S."/>
            <person name="Klenk H.-P."/>
            <person name="Eisen J.A."/>
        </authorList>
    </citation>
    <scope>NUCLEOTIDE SEQUENCE [LARGE SCALE GENOMIC DNA]</scope>
    <source>
        <strain evidence="2">DSM 14684 / CIP 108061 / JCM 11494 / NBRC 100937 / ID131577</strain>
    </source>
</reference>
<dbReference type="InterPro" id="IPR007351">
    <property type="entry name" value="YjbR"/>
</dbReference>
<gene>
    <name evidence="1" type="ordered locus">Cwoe_3320</name>
</gene>
<dbReference type="SUPFAM" id="SSF142906">
    <property type="entry name" value="YjbR-like"/>
    <property type="match status" value="1"/>
</dbReference>
<dbReference type="PANTHER" id="PTHR35145">
    <property type="entry name" value="CYTOPLASMIC PROTEIN-RELATED"/>
    <property type="match status" value="1"/>
</dbReference>
<organism evidence="1 2">
    <name type="scientific">Conexibacter woesei (strain DSM 14684 / CCUG 47730 / CIP 108061 / JCM 11494 / NBRC 100937 / ID131577)</name>
    <dbReference type="NCBI Taxonomy" id="469383"/>
    <lineage>
        <taxon>Bacteria</taxon>
        <taxon>Bacillati</taxon>
        <taxon>Actinomycetota</taxon>
        <taxon>Thermoleophilia</taxon>
        <taxon>Solirubrobacterales</taxon>
        <taxon>Conexibacteraceae</taxon>
        <taxon>Conexibacter</taxon>
    </lineage>
</organism>
<dbReference type="PANTHER" id="PTHR35145:SF1">
    <property type="entry name" value="CYTOPLASMIC PROTEIN"/>
    <property type="match status" value="1"/>
</dbReference>
<proteinExistence type="predicted"/>
<dbReference type="AlphaFoldDB" id="D3FF21"/>
<accession>D3FF21</accession>
<evidence type="ECO:0000313" key="1">
    <source>
        <dbReference type="EMBL" id="ADB51738.1"/>
    </source>
</evidence>
<sequence>MDGDALKAICESMPGASEEFPFSIGTSVFKVGGKMFALTRLDDEPLLVSLKCDPDLVPQLRAAHAAIGPAKYLSKRHWNTVTLDGSLPDEMVRELIEDSYDLVVSALPRAKRAALGWPGDAPASSASSS</sequence>
<dbReference type="KEGG" id="cwo:Cwoe_3320"/>
<protein>
    <recommendedName>
        <fullName evidence="3">MmcQ-like protein</fullName>
    </recommendedName>
</protein>
<reference evidence="1 2" key="1">
    <citation type="journal article" date="2010" name="Stand. Genomic Sci.">
        <title>Complete genome sequence of Conexibacter woesei type strain (ID131577).</title>
        <authorList>
            <person name="Pukall R."/>
            <person name="Lapidus A."/>
            <person name="Glavina Del Rio T."/>
            <person name="Copeland A."/>
            <person name="Tice H."/>
            <person name="Cheng J.-F."/>
            <person name="Lucas S."/>
            <person name="Chen F."/>
            <person name="Nolan M."/>
            <person name="Bruce D."/>
            <person name="Goodwin L."/>
            <person name="Pitluck S."/>
            <person name="Mavromatis K."/>
            <person name="Ivanova N."/>
            <person name="Ovchinnikova G."/>
            <person name="Pati A."/>
            <person name="Chen A."/>
            <person name="Palaniappan K."/>
            <person name="Land M."/>
            <person name="Hauser L."/>
            <person name="Chang Y.-J."/>
            <person name="Jeffries C.D."/>
            <person name="Chain P."/>
            <person name="Meincke L."/>
            <person name="Sims D."/>
            <person name="Brettin T."/>
            <person name="Detter J.C."/>
            <person name="Rohde M."/>
            <person name="Goeker M."/>
            <person name="Bristow J."/>
            <person name="Eisen J.A."/>
            <person name="Markowitz V."/>
            <person name="Kyrpides N.C."/>
            <person name="Klenk H.-P."/>
            <person name="Hugenholtz P."/>
        </authorList>
    </citation>
    <scope>NUCLEOTIDE SEQUENCE [LARGE SCALE GENOMIC DNA]</scope>
    <source>
        <strain evidence="2">DSM 14684 / CIP 108061 / JCM 11494 / NBRC 100937 / ID131577</strain>
    </source>
</reference>
<dbReference type="InterPro" id="IPR058532">
    <property type="entry name" value="YjbR/MT2646/Rv2570-like"/>
</dbReference>
<dbReference type="RefSeq" id="WP_012934789.1">
    <property type="nucleotide sequence ID" value="NC_013739.1"/>
</dbReference>
<dbReference type="eggNOG" id="COG2315">
    <property type="taxonomic scope" value="Bacteria"/>
</dbReference>
<dbReference type="InterPro" id="IPR038056">
    <property type="entry name" value="YjbR-like_sf"/>
</dbReference>
<dbReference type="Proteomes" id="UP000008229">
    <property type="component" value="Chromosome"/>
</dbReference>
<dbReference type="Gene3D" id="3.90.1150.30">
    <property type="match status" value="1"/>
</dbReference>